<evidence type="ECO:0000256" key="5">
    <source>
        <dbReference type="ARBA" id="ARBA00022729"/>
    </source>
</evidence>
<dbReference type="GO" id="GO:0006979">
    <property type="term" value="P:response to oxidative stress"/>
    <property type="evidence" value="ECO:0007669"/>
    <property type="project" value="InterPro"/>
</dbReference>
<keyword evidence="9" id="KW-1185">Reference proteome</keyword>
<dbReference type="GO" id="GO:0004601">
    <property type="term" value="F:peroxidase activity"/>
    <property type="evidence" value="ECO:0007669"/>
    <property type="project" value="UniProtKB-KW"/>
</dbReference>
<dbReference type="AlphaFoldDB" id="A0A195DRC5"/>
<evidence type="ECO:0000313" key="8">
    <source>
        <dbReference type="EMBL" id="KYN15465.1"/>
    </source>
</evidence>
<dbReference type="InterPro" id="IPR010255">
    <property type="entry name" value="Haem_peroxidase_sf"/>
</dbReference>
<evidence type="ECO:0000256" key="2">
    <source>
        <dbReference type="ARBA" id="ARBA00022525"/>
    </source>
</evidence>
<protein>
    <submittedName>
        <fullName evidence="8">Peroxidase</fullName>
    </submittedName>
</protein>
<dbReference type="GO" id="GO:0005576">
    <property type="term" value="C:extracellular region"/>
    <property type="evidence" value="ECO:0007669"/>
    <property type="project" value="UniProtKB-SubCell"/>
</dbReference>
<dbReference type="Gene3D" id="1.10.640.10">
    <property type="entry name" value="Haem peroxidase domain superfamily, animal type"/>
    <property type="match status" value="1"/>
</dbReference>
<sequence length="801" mass="90546">MFLITSVDDNRWVYAMHGLEKPMDHVSAGGVMAGSVATLAILWMSLQTMGLLGHSHSISTYKLPESLQNHLASYTGLPSNYGSEAIVDTGRFQNRRFPKIDGTILNNSIAFAQMLIDRMSTLENNIANAGVELKTQSPAEKQFWNSYPSADAVDRSIDAIVATKASSYLVHQNCRRFGLDKNDCARYISTLGLRDTPLGKSCAAVHSIECDEKSKYRSIDGTCNNIENPSWGSAMTAYTRVLFSQYFDGCPGREILSSSRMCIQEPRRVGHSKKPLPSPRLVSATLSTANNQSDASRTLAVMEWSQFIAHDMAHTPVRKMVSTRKPISCCQPDGDTLSPRHVHPDCAPISVPDHDPIYGDHYVRCMNYVRSLPVLRSECTFGPVEQMNQVSHFLDGSTIYGSTMKKSRELRTFEDGRLRIDVQNNHTYLPRGEIELTSQCGENCYNSGDDRVNVHPQLAVIHTVWHREHNRVADKLARLNPEWSDEILFQESRRIVIAEIQHITYKEWLPILLGRRYTRAIGLIGNSYSHNYNSDDEPAVSNEAATAALRFLNSLMQEKLSMPDNFRQQNKTLQLAEHFFNPRIIESEEVFDGLLRGLATQTSQKMDINLISDMTSKLYASDVNNLGLDAVSLDIARGRDHGLSGYNYYRRYCGLPAAKTFDDFLDYIPMEMMRKLRTIYSHPNDVDLIVGGMAERPTDDGMIGPTFRCLIYEQFSRSRRTDRFFYDSATQPHPFTSEQLAQLRNVTLARIFCDNGNNVTHMQINVFLKPQAGNELRRCTDFEAIPSVDLFAWAERAKAYR</sequence>
<dbReference type="GO" id="GO:0022412">
    <property type="term" value="P:cellular process involved in reproduction in multicellular organism"/>
    <property type="evidence" value="ECO:0007669"/>
    <property type="project" value="UniProtKB-ARBA"/>
</dbReference>
<gene>
    <name evidence="8" type="ORF">ALC57_12514</name>
</gene>
<comment type="subcellular location">
    <subcellularLocation>
        <location evidence="1">Secreted</location>
    </subcellularLocation>
</comment>
<evidence type="ECO:0000256" key="7">
    <source>
        <dbReference type="ARBA" id="ARBA00023004"/>
    </source>
</evidence>
<name>A0A195DRC5_9HYME</name>
<keyword evidence="2" id="KW-0964">Secreted</keyword>
<evidence type="ECO:0000256" key="1">
    <source>
        <dbReference type="ARBA" id="ARBA00004613"/>
    </source>
</evidence>
<dbReference type="PROSITE" id="PS50292">
    <property type="entry name" value="PEROXIDASE_3"/>
    <property type="match status" value="1"/>
</dbReference>
<dbReference type="PANTHER" id="PTHR11475">
    <property type="entry name" value="OXIDASE/PEROXIDASE"/>
    <property type="match status" value="1"/>
</dbReference>
<dbReference type="InterPro" id="IPR019791">
    <property type="entry name" value="Haem_peroxidase_animal"/>
</dbReference>
<keyword evidence="7" id="KW-0408">Iron</keyword>
<organism evidence="8 9">
    <name type="scientific">Trachymyrmex cornetzi</name>
    <dbReference type="NCBI Taxonomy" id="471704"/>
    <lineage>
        <taxon>Eukaryota</taxon>
        <taxon>Metazoa</taxon>
        <taxon>Ecdysozoa</taxon>
        <taxon>Arthropoda</taxon>
        <taxon>Hexapoda</taxon>
        <taxon>Insecta</taxon>
        <taxon>Pterygota</taxon>
        <taxon>Neoptera</taxon>
        <taxon>Endopterygota</taxon>
        <taxon>Hymenoptera</taxon>
        <taxon>Apocrita</taxon>
        <taxon>Aculeata</taxon>
        <taxon>Formicoidea</taxon>
        <taxon>Formicidae</taxon>
        <taxon>Myrmicinae</taxon>
        <taxon>Trachymyrmex</taxon>
    </lineage>
</organism>
<dbReference type="GO" id="GO:0020037">
    <property type="term" value="F:heme binding"/>
    <property type="evidence" value="ECO:0007669"/>
    <property type="project" value="InterPro"/>
</dbReference>
<proteinExistence type="predicted"/>
<evidence type="ECO:0000256" key="4">
    <source>
        <dbReference type="ARBA" id="ARBA00022617"/>
    </source>
</evidence>
<keyword evidence="4" id="KW-0479">Metal-binding</keyword>
<dbReference type="InterPro" id="IPR037120">
    <property type="entry name" value="Haem_peroxidase_sf_animal"/>
</dbReference>
<dbReference type="PRINTS" id="PR00457">
    <property type="entry name" value="ANPEROXIDASE"/>
</dbReference>
<keyword evidence="4" id="KW-0349">Heme</keyword>
<dbReference type="SUPFAM" id="SSF48113">
    <property type="entry name" value="Heme-dependent peroxidases"/>
    <property type="match status" value="1"/>
</dbReference>
<dbReference type="EMBL" id="KQ980581">
    <property type="protein sequence ID" value="KYN15465.1"/>
    <property type="molecule type" value="Genomic_DNA"/>
</dbReference>
<keyword evidence="6" id="KW-0560">Oxidoreductase</keyword>
<evidence type="ECO:0000256" key="3">
    <source>
        <dbReference type="ARBA" id="ARBA00022559"/>
    </source>
</evidence>
<dbReference type="CDD" id="cd09823">
    <property type="entry name" value="peroxinectin_like"/>
    <property type="match status" value="1"/>
</dbReference>
<evidence type="ECO:0000256" key="6">
    <source>
        <dbReference type="ARBA" id="ARBA00023002"/>
    </source>
</evidence>
<keyword evidence="3 8" id="KW-0575">Peroxidase</keyword>
<dbReference type="FunFam" id="1.10.640.10:FF:000003">
    <property type="entry name" value="chorion peroxidase"/>
    <property type="match status" value="1"/>
</dbReference>
<evidence type="ECO:0000313" key="9">
    <source>
        <dbReference type="Proteomes" id="UP000078492"/>
    </source>
</evidence>
<accession>A0A195DRC5</accession>
<dbReference type="STRING" id="471704.A0A195DRC5"/>
<dbReference type="Proteomes" id="UP000078492">
    <property type="component" value="Unassembled WGS sequence"/>
</dbReference>
<reference evidence="8 9" key="1">
    <citation type="submission" date="2015-09" db="EMBL/GenBank/DDBJ databases">
        <title>Trachymyrmex cornetzi WGS genome.</title>
        <authorList>
            <person name="Nygaard S."/>
            <person name="Hu H."/>
            <person name="Boomsma J."/>
            <person name="Zhang G."/>
        </authorList>
    </citation>
    <scope>NUCLEOTIDE SEQUENCE [LARGE SCALE GENOMIC DNA]</scope>
    <source>
        <strain evidence="8">Tcor2-1</strain>
        <tissue evidence="8">Whole body</tissue>
    </source>
</reference>
<dbReference type="Pfam" id="PF03098">
    <property type="entry name" value="An_peroxidase"/>
    <property type="match status" value="1"/>
</dbReference>
<keyword evidence="5" id="KW-0732">Signal</keyword>
<dbReference type="PANTHER" id="PTHR11475:SF125">
    <property type="entry name" value="GH11385P"/>
    <property type="match status" value="1"/>
</dbReference>